<dbReference type="InterPro" id="IPR050465">
    <property type="entry name" value="UPF0194_transport"/>
</dbReference>
<comment type="similarity">
    <text evidence="2">Belongs to the membrane fusion protein (MFP) (TC 8.A.1) family.</text>
</comment>
<dbReference type="SUPFAM" id="SSF111369">
    <property type="entry name" value="HlyD-like secretion proteins"/>
    <property type="match status" value="1"/>
</dbReference>
<evidence type="ECO:0000256" key="4">
    <source>
        <dbReference type="SAM" id="Coils"/>
    </source>
</evidence>
<evidence type="ECO:0000259" key="5">
    <source>
        <dbReference type="Pfam" id="PF25917"/>
    </source>
</evidence>
<dbReference type="InterPro" id="IPR058792">
    <property type="entry name" value="Beta-barrel_RND_2"/>
</dbReference>
<dbReference type="PANTHER" id="PTHR32347">
    <property type="entry name" value="EFFLUX SYSTEM COMPONENT YKNX-RELATED"/>
    <property type="match status" value="1"/>
</dbReference>
<dbReference type="KEGG" id="sva:SVA_3257"/>
<feature type="coiled-coil region" evidence="4">
    <location>
        <begin position="79"/>
        <end position="106"/>
    </location>
</feature>
<evidence type="ECO:0000256" key="3">
    <source>
        <dbReference type="ARBA" id="ARBA00023054"/>
    </source>
</evidence>
<dbReference type="InterPro" id="IPR058625">
    <property type="entry name" value="MdtA-like_BSH"/>
</dbReference>
<comment type="subcellular location">
    <subcellularLocation>
        <location evidence="1">Cell envelope</location>
    </subcellularLocation>
</comment>
<feature type="domain" description="CusB-like beta-barrel" evidence="6">
    <location>
        <begin position="221"/>
        <end position="300"/>
    </location>
</feature>
<dbReference type="EMBL" id="AP014936">
    <property type="protein sequence ID" value="BAU49805.1"/>
    <property type="molecule type" value="Genomic_DNA"/>
</dbReference>
<evidence type="ECO:0000256" key="1">
    <source>
        <dbReference type="ARBA" id="ARBA00004196"/>
    </source>
</evidence>
<evidence type="ECO:0000313" key="8">
    <source>
        <dbReference type="Proteomes" id="UP000218899"/>
    </source>
</evidence>
<organism evidence="7 8">
    <name type="scientific">Sulfurifustis variabilis</name>
    <dbReference type="NCBI Taxonomy" id="1675686"/>
    <lineage>
        <taxon>Bacteria</taxon>
        <taxon>Pseudomonadati</taxon>
        <taxon>Pseudomonadota</taxon>
        <taxon>Gammaproteobacteria</taxon>
        <taxon>Acidiferrobacterales</taxon>
        <taxon>Acidiferrobacteraceae</taxon>
        <taxon>Sulfurifustis</taxon>
    </lineage>
</organism>
<evidence type="ECO:0000256" key="2">
    <source>
        <dbReference type="ARBA" id="ARBA00009477"/>
    </source>
</evidence>
<evidence type="ECO:0000313" key="7">
    <source>
        <dbReference type="EMBL" id="BAU49805.1"/>
    </source>
</evidence>
<dbReference type="Pfam" id="PF25917">
    <property type="entry name" value="BSH_RND"/>
    <property type="match status" value="1"/>
</dbReference>
<dbReference type="Proteomes" id="UP000218899">
    <property type="component" value="Chromosome"/>
</dbReference>
<keyword evidence="3 4" id="KW-0175">Coiled coil</keyword>
<dbReference type="Gene3D" id="1.10.287.470">
    <property type="entry name" value="Helix hairpin bin"/>
    <property type="match status" value="1"/>
</dbReference>
<dbReference type="OrthoDB" id="9813967at2"/>
<accession>A0A1C7AF12</accession>
<evidence type="ECO:0000259" key="6">
    <source>
        <dbReference type="Pfam" id="PF25954"/>
    </source>
</evidence>
<reference evidence="7 8" key="1">
    <citation type="submission" date="2015-08" db="EMBL/GenBank/DDBJ databases">
        <title>Complete genome sequence of Sulfurifustis variabilis.</title>
        <authorList>
            <person name="Miura A."/>
            <person name="Kojima H."/>
            <person name="Fukui M."/>
        </authorList>
    </citation>
    <scope>NUCLEOTIDE SEQUENCE [LARGE SCALE GENOMIC DNA]</scope>
    <source>
        <strain evidence="8">skN76</strain>
    </source>
</reference>
<keyword evidence="8" id="KW-1185">Reference proteome</keyword>
<dbReference type="Gene3D" id="2.40.50.100">
    <property type="match status" value="1"/>
</dbReference>
<protein>
    <submittedName>
        <fullName evidence="7">Secretion protein HylD</fullName>
    </submittedName>
</protein>
<dbReference type="RefSeq" id="WP_096462162.1">
    <property type="nucleotide sequence ID" value="NZ_AP014936.1"/>
</dbReference>
<gene>
    <name evidence="7" type="ORF">SVA_3257</name>
</gene>
<sequence>MRRTWLWTLVALLALAGLSYALFLWLSPPALPEGFLYGSGRIEATEVQVTAEVTGRVLESRLVEGRTVEANEVLARLDETDLRTRLKQAEANVAAAARAQERAAEQLRTWRHHLQTAQADLARYRKLRASGDVSAQMLDQAENRFREARGQVEALTAALAQAAARREAAAREVELLRSQLDKTVIRAPIAGTVLTKGIEVGELATPGRVIAVLADLAQLELKVYVPERELAKIRLGDPARVRVGAFPDRYFEARVARVDPRAQFTPKDVHMPDERARLVFGVMLALEGGEGHLKPGMPADAWIRWEPQAEWPERLVVPG</sequence>
<name>A0A1C7AF12_9GAMM</name>
<dbReference type="PANTHER" id="PTHR32347:SF23">
    <property type="entry name" value="BLL5650 PROTEIN"/>
    <property type="match status" value="1"/>
</dbReference>
<feature type="domain" description="Multidrug resistance protein MdtA-like barrel-sandwich hybrid" evidence="5">
    <location>
        <begin position="46"/>
        <end position="208"/>
    </location>
</feature>
<dbReference type="Pfam" id="PF25954">
    <property type="entry name" value="Beta-barrel_RND_2"/>
    <property type="match status" value="1"/>
</dbReference>
<feature type="coiled-coil region" evidence="4">
    <location>
        <begin position="138"/>
        <end position="179"/>
    </location>
</feature>
<dbReference type="Gene3D" id="2.40.30.170">
    <property type="match status" value="1"/>
</dbReference>
<dbReference type="AlphaFoldDB" id="A0A1C7AF12"/>
<dbReference type="GO" id="GO:0030313">
    <property type="term" value="C:cell envelope"/>
    <property type="evidence" value="ECO:0007669"/>
    <property type="project" value="UniProtKB-SubCell"/>
</dbReference>
<proteinExistence type="inferred from homology"/>